<dbReference type="SUPFAM" id="SSF53623">
    <property type="entry name" value="MurD-like peptide ligases, catalytic domain"/>
    <property type="match status" value="1"/>
</dbReference>
<sequence>MWKIQELLADIDGAYLQKYDHLDQIIDNFEYFSGHLNKRTNYNTTAFVCLTPERRSYINRKTVAWRDGNEQIKGRENEFGLIITEIPIDDPAVRTPQFIVKNSWEFLLQISEKIRSNFVQPIVAITGSAGKTSTRMMISHLFQNEKVLENRGNHNVRFAIPLYLSKLVSEPDMLNLEVSVNALNSYDTGSMSNLVQPEIAIVTSIGEAHLSSLKDTIGVARHKAKIFEGLKQDGTAIINTDIGEEELAILMTAAKKRTAEILTYSLYDQTKDVFLIETRQEREYCEILFSFLGQEFSMNLSVASAGMISNAFAALLTVWKIKGDIRSYLPAFTTFKPLSKILDKTNYASLNGTNFTFIDDTPNASLPAMKNAIDYFDEVRTFYQGKSILVLGQIADLGSTAQVIHESLKDSMEHCGADHILGYGEHFKKIFEEEQIQDQRFKWFATLQELSDYLEELLIEDSLILAKGSVTGSDFHDIDRYIRKIANKKQLKAV</sequence>
<keyword evidence="2" id="KW-0547">Nucleotide-binding</keyword>
<dbReference type="GO" id="GO:0047480">
    <property type="term" value="F:UDP-N-acetylmuramoyl-tripeptide-D-alanyl-D-alanine ligase activity"/>
    <property type="evidence" value="ECO:0007669"/>
    <property type="project" value="UniProtKB-EC"/>
</dbReference>
<dbReference type="PANTHER" id="PTHR43024">
    <property type="entry name" value="UDP-N-ACETYLMURAMOYL-TRIPEPTIDE--D-ALANYL-D-ALANINE LIGASE"/>
    <property type="match status" value="1"/>
</dbReference>
<dbReference type="EMBL" id="CABEEP010000001">
    <property type="protein sequence ID" value="VTQ62053.1"/>
    <property type="molecule type" value="Genomic_DNA"/>
</dbReference>
<dbReference type="Pfam" id="PF02875">
    <property type="entry name" value="Mur_ligase_C"/>
    <property type="match status" value="1"/>
</dbReference>
<dbReference type="RefSeq" id="WP_010738154.1">
    <property type="nucleotide sequence ID" value="NZ_CABEEP010000001.1"/>
</dbReference>
<accession>A0A7Z9AV54</accession>
<dbReference type="SUPFAM" id="SSF53244">
    <property type="entry name" value="MurD-like peptide ligases, peptide-binding domain"/>
    <property type="match status" value="1"/>
</dbReference>
<dbReference type="InterPro" id="IPR013221">
    <property type="entry name" value="Mur_ligase_cen"/>
</dbReference>
<keyword evidence="3" id="KW-0067">ATP-binding</keyword>
<evidence type="ECO:0000256" key="2">
    <source>
        <dbReference type="ARBA" id="ARBA00022741"/>
    </source>
</evidence>
<dbReference type="Gene3D" id="3.40.1190.10">
    <property type="entry name" value="Mur-like, catalytic domain"/>
    <property type="match status" value="1"/>
</dbReference>
<feature type="domain" description="Mur ligase central" evidence="5">
    <location>
        <begin position="125"/>
        <end position="317"/>
    </location>
</feature>
<evidence type="ECO:0000256" key="1">
    <source>
        <dbReference type="ARBA" id="ARBA00022598"/>
    </source>
</evidence>
<evidence type="ECO:0000313" key="7">
    <source>
        <dbReference type="Proteomes" id="UP000352698"/>
    </source>
</evidence>
<dbReference type="Pfam" id="PF08245">
    <property type="entry name" value="Mur_ligase_M"/>
    <property type="match status" value="1"/>
</dbReference>
<dbReference type="InterPro" id="IPR036565">
    <property type="entry name" value="Mur-like_cat_sf"/>
</dbReference>
<proteinExistence type="predicted"/>
<dbReference type="Gene3D" id="3.90.190.20">
    <property type="entry name" value="Mur ligase, C-terminal domain"/>
    <property type="match status" value="1"/>
</dbReference>
<evidence type="ECO:0000313" key="6">
    <source>
        <dbReference type="EMBL" id="VTQ62053.1"/>
    </source>
</evidence>
<evidence type="ECO:0000259" key="5">
    <source>
        <dbReference type="Pfam" id="PF08245"/>
    </source>
</evidence>
<evidence type="ECO:0000259" key="4">
    <source>
        <dbReference type="Pfam" id="PF02875"/>
    </source>
</evidence>
<feature type="domain" description="Mur ligase C-terminal" evidence="4">
    <location>
        <begin position="354"/>
        <end position="469"/>
    </location>
</feature>
<dbReference type="AlphaFoldDB" id="A0A7Z9AV54"/>
<dbReference type="GO" id="GO:0005524">
    <property type="term" value="F:ATP binding"/>
    <property type="evidence" value="ECO:0007669"/>
    <property type="project" value="UniProtKB-KW"/>
</dbReference>
<dbReference type="EC" id="6.3.2.10" evidence="6"/>
<reference evidence="6 7" key="1">
    <citation type="submission" date="2019-05" db="EMBL/GenBank/DDBJ databases">
        <authorList>
            <consortium name="Pathogen Informatics"/>
        </authorList>
    </citation>
    <scope>NUCLEOTIDE SEQUENCE [LARGE SCALE GENOMIC DNA]</scope>
    <source>
        <strain evidence="6 7">NCTC12204</strain>
    </source>
</reference>
<protein>
    <submittedName>
        <fullName evidence="6">UDP-N-acetylmuramoyl-tripeptide--D-alanyl-D-alanine ligase</fullName>
        <ecNumber evidence="6">6.3.2.10</ecNumber>
    </submittedName>
</protein>
<name>A0A7Z9AV54_ENTHR</name>
<dbReference type="InterPro" id="IPR036615">
    <property type="entry name" value="Mur_ligase_C_dom_sf"/>
</dbReference>
<dbReference type="InterPro" id="IPR004101">
    <property type="entry name" value="Mur_ligase_C"/>
</dbReference>
<organism evidence="6 7">
    <name type="scientific">Enterococcus hirae</name>
    <dbReference type="NCBI Taxonomy" id="1354"/>
    <lineage>
        <taxon>Bacteria</taxon>
        <taxon>Bacillati</taxon>
        <taxon>Bacillota</taxon>
        <taxon>Bacilli</taxon>
        <taxon>Lactobacillales</taxon>
        <taxon>Enterococcaceae</taxon>
        <taxon>Enterococcus</taxon>
    </lineage>
</organism>
<dbReference type="Proteomes" id="UP000352698">
    <property type="component" value="Unassembled WGS sequence"/>
</dbReference>
<comment type="caution">
    <text evidence="6">The sequence shown here is derived from an EMBL/GenBank/DDBJ whole genome shotgun (WGS) entry which is preliminary data.</text>
</comment>
<dbReference type="PANTHER" id="PTHR43024:SF1">
    <property type="entry name" value="UDP-N-ACETYLMURAMOYL-TRIPEPTIDE--D-ALANYL-D-ALANINE LIGASE"/>
    <property type="match status" value="1"/>
</dbReference>
<evidence type="ECO:0000256" key="3">
    <source>
        <dbReference type="ARBA" id="ARBA00022840"/>
    </source>
</evidence>
<keyword evidence="1 6" id="KW-0436">Ligase</keyword>
<gene>
    <name evidence="6" type="primary">murF_2</name>
    <name evidence="6" type="ORF">NCTC12204_00923</name>
</gene>
<dbReference type="InterPro" id="IPR051046">
    <property type="entry name" value="MurCDEF_CellWall_CoF430Synth"/>
</dbReference>